<sequence>MTGGENPRSYKGCGRWCRERSEGRLSGSQRRAFDFAPGSDRRVRAISPLSAKDPDVESPFRRLQFPAGFSP</sequence>
<accession>A0A653A2S5</accession>
<dbReference type="AlphaFoldDB" id="A0A653A2S5"/>
<reference evidence="1" key="1">
    <citation type="submission" date="2018-07" db="EMBL/GenBank/DDBJ databases">
        <authorList>
            <consortium name="Genoscope - CEA"/>
            <person name="William W."/>
        </authorList>
    </citation>
    <scope>NUCLEOTIDE SEQUENCE</scope>
    <source>
        <strain evidence="1">IK1</strain>
    </source>
</reference>
<evidence type="ECO:0000313" key="1">
    <source>
        <dbReference type="EMBL" id="VBB42314.1"/>
    </source>
</evidence>
<protein>
    <submittedName>
        <fullName evidence="1">Uncharacterized protein</fullName>
    </submittedName>
</protein>
<dbReference type="EMBL" id="UPXX01000013">
    <property type="protein sequence ID" value="VBB42314.1"/>
    <property type="molecule type" value="Genomic_DNA"/>
</dbReference>
<organism evidence="1">
    <name type="scientific">Uncultured Desulfatiglans sp</name>
    <dbReference type="NCBI Taxonomy" id="1748965"/>
    <lineage>
        <taxon>Bacteria</taxon>
        <taxon>Pseudomonadati</taxon>
        <taxon>Thermodesulfobacteriota</taxon>
        <taxon>Desulfobacteria</taxon>
        <taxon>Desulfatiglandales</taxon>
        <taxon>Desulfatiglandaceae</taxon>
        <taxon>Desulfatiglans</taxon>
        <taxon>environmental samples</taxon>
    </lineage>
</organism>
<name>A0A653A2S5_UNCDX</name>
<gene>
    <name evidence="1" type="ORF">TRIP_B200454</name>
</gene>
<proteinExistence type="predicted"/>